<dbReference type="Gene3D" id="3.55.50.30">
    <property type="match status" value="1"/>
</dbReference>
<evidence type="ECO:0000259" key="2">
    <source>
        <dbReference type="Pfam" id="PF04773"/>
    </source>
</evidence>
<dbReference type="Pfam" id="PF04773">
    <property type="entry name" value="FecR"/>
    <property type="match status" value="1"/>
</dbReference>
<comment type="caution">
    <text evidence="4">The sequence shown here is derived from an EMBL/GenBank/DDBJ whole genome shotgun (WGS) entry which is preliminary data.</text>
</comment>
<feature type="transmembrane region" description="Helical" evidence="1">
    <location>
        <begin position="51"/>
        <end position="74"/>
    </location>
</feature>
<name>A0A4Y8UI67_9BACT</name>
<dbReference type="AlphaFoldDB" id="A0A4Y8UI67"/>
<dbReference type="EMBL" id="SGVY01000117">
    <property type="protein sequence ID" value="TFH68108.1"/>
    <property type="molecule type" value="Genomic_DNA"/>
</dbReference>
<evidence type="ECO:0000259" key="3">
    <source>
        <dbReference type="Pfam" id="PF16344"/>
    </source>
</evidence>
<dbReference type="GO" id="GO:0016989">
    <property type="term" value="F:sigma factor antagonist activity"/>
    <property type="evidence" value="ECO:0007669"/>
    <property type="project" value="TreeGrafter"/>
</dbReference>
<feature type="domain" description="FecR protein" evidence="2">
    <location>
        <begin position="155"/>
        <end position="250"/>
    </location>
</feature>
<dbReference type="PANTHER" id="PTHR30273">
    <property type="entry name" value="PERIPLASMIC SIGNAL SENSOR AND SIGMA FACTOR ACTIVATOR FECR-RELATED"/>
    <property type="match status" value="1"/>
</dbReference>
<dbReference type="Gene3D" id="2.60.120.1440">
    <property type="match status" value="1"/>
</dbReference>
<dbReference type="Pfam" id="PF16344">
    <property type="entry name" value="FecR_C"/>
    <property type="match status" value="1"/>
</dbReference>
<feature type="domain" description="Protein FecR C-terminal" evidence="3">
    <location>
        <begin position="299"/>
        <end position="367"/>
    </location>
</feature>
<gene>
    <name evidence="4" type="ORF">EXN75_17300</name>
</gene>
<evidence type="ECO:0000313" key="5">
    <source>
        <dbReference type="Proteomes" id="UP000297872"/>
    </source>
</evidence>
<keyword evidence="5" id="KW-1185">Reference proteome</keyword>
<organism evidence="4 5">
    <name type="scientific">Segatella hominis</name>
    <dbReference type="NCBI Taxonomy" id="2518605"/>
    <lineage>
        <taxon>Bacteria</taxon>
        <taxon>Pseudomonadati</taxon>
        <taxon>Bacteroidota</taxon>
        <taxon>Bacteroidia</taxon>
        <taxon>Bacteroidales</taxon>
        <taxon>Prevotellaceae</taxon>
        <taxon>Segatella</taxon>
    </lineage>
</organism>
<keyword evidence="1" id="KW-1133">Transmembrane helix</keyword>
<evidence type="ECO:0000256" key="1">
    <source>
        <dbReference type="SAM" id="Phobius"/>
    </source>
</evidence>
<dbReference type="InterPro" id="IPR012373">
    <property type="entry name" value="Ferrdict_sens_TM"/>
</dbReference>
<sequence length="389" mass="43829">MDNEDKLLIQEYCYIRTKQEHKAPDVKKAWDQFEHEHIMKKQSLKTKRHVIFLRYAAAIAIILVMVMGGIGIWWSEGGKLVVENYNTRKYIEMRKAKGKEKLVAFESTKGPQKILIMDEKSINPTKRTTKKTEKVDTLHHKVFLATDILDVAFRKIITPRGKTFEITLSDGTQVALNADSKFTFPVDFAGKPERIVQLEGEAFFKVAKDAKHPFVVVTPSIITTVLGTEFVVKAYADGNPQVTLLSGSVKVNKIGATSAQSVILTPKQQLHLTSDTHTMSVLNVGDQAFLSLKWKDDMFSFYHTPLMEAIQEMGRWYNVGVEISDNSLIKETITLEISRKVSLEDFVNSINLTNNLSAILDQGKIIICPKSASQGINCFTIYAAQDVRN</sequence>
<dbReference type="InterPro" id="IPR032508">
    <property type="entry name" value="FecR_C"/>
</dbReference>
<keyword evidence="1" id="KW-0472">Membrane</keyword>
<protein>
    <submittedName>
        <fullName evidence="4">DUF4974 domain-containing protein</fullName>
    </submittedName>
</protein>
<dbReference type="GeneID" id="302997004"/>
<dbReference type="PANTHER" id="PTHR30273:SF2">
    <property type="entry name" value="PROTEIN FECR"/>
    <property type="match status" value="1"/>
</dbReference>
<accession>A0A4Y8UI67</accession>
<evidence type="ECO:0000313" key="4">
    <source>
        <dbReference type="EMBL" id="TFH68108.1"/>
    </source>
</evidence>
<dbReference type="InterPro" id="IPR006860">
    <property type="entry name" value="FecR"/>
</dbReference>
<proteinExistence type="predicted"/>
<dbReference type="Proteomes" id="UP000297872">
    <property type="component" value="Unassembled WGS sequence"/>
</dbReference>
<dbReference type="RefSeq" id="WP_134844747.1">
    <property type="nucleotide sequence ID" value="NZ_JAXWHX010000036.1"/>
</dbReference>
<keyword evidence="1" id="KW-0812">Transmembrane</keyword>
<dbReference type="OrthoDB" id="1493027at2"/>
<reference evidence="4 5" key="1">
    <citation type="submission" date="2019-02" db="EMBL/GenBank/DDBJ databases">
        <title>Draft Genome Sequence of the Prevotella sp. BCRC 81118, Isolated from Human Feces.</title>
        <authorList>
            <person name="Huang C.-H."/>
        </authorList>
    </citation>
    <scope>NUCLEOTIDE SEQUENCE [LARGE SCALE GENOMIC DNA]</scope>
    <source>
        <strain evidence="4 5">BCRC 81118</strain>
    </source>
</reference>